<evidence type="ECO:0000259" key="7">
    <source>
        <dbReference type="Pfam" id="PF00135"/>
    </source>
</evidence>
<sequence length="594" mass="65850">MVKRLKMSKTAPDYHRTAAVPAVPISSPMKMLLGRCLALLLVSSFASKASSKKCNVGIISVTEGRLVGKEFETNKGTEFFAFLDVPYAEPPVGRLRFQEPVPIRKWPKILNATANRRICAQFDPNVSGRDARETEDCLVLNVYAPAETLCDAEQSSSPVLVFVHGGSFRSWDGAMGTFGPQYFMDEYVVMVSMNYRLGPLGFLNTGDDVIPGNLGLKDQLLALKWVSKNIKYFGGDADRVTLMGQSAGAMSVGYHLLNPQSKGLFGAAIMHSASPLSCAALQKHPLDAAVSLASEIDQSLSKSSNTTKILDILQAATLEQIQRAALSAKLPNNKMNCQLIGSLMWTPSGEPPGAKNPLVTGMNYDKAKAGQTLSVPLLIGVNSQESLYYGTSGIPLVAKLYDMDPSHMIDENLNIDRRKKRVAGQALKYLYTQTTFSSNMSAVIDFISDNYFNVPTMAFASFHSQHSVVYAYQFAYKGPLGRLNSTFPGVGHGEELNYLFQNSYNEDLSRFPEEDVAAHERVMVLWSQFIRSSFRHPTHSPSDLLEHVQWPMFQEKNLLQLRIDRDLTVEKYTGKFRNWMNIVDLFGQPQIDTF</sequence>
<evidence type="ECO:0000256" key="2">
    <source>
        <dbReference type="ARBA" id="ARBA00022487"/>
    </source>
</evidence>
<keyword evidence="2" id="KW-0719">Serine esterase</keyword>
<dbReference type="InterPro" id="IPR002018">
    <property type="entry name" value="CarbesteraseB"/>
</dbReference>
<accession>A0A9N9TZ74</accession>
<keyword evidence="9" id="KW-1185">Reference proteome</keyword>
<dbReference type="Gene3D" id="3.40.50.1820">
    <property type="entry name" value="alpha/beta hydrolase"/>
    <property type="match status" value="1"/>
</dbReference>
<feature type="domain" description="Carboxylesterase type B" evidence="7">
    <location>
        <begin position="58"/>
        <end position="571"/>
    </location>
</feature>
<dbReference type="Proteomes" id="UP001153712">
    <property type="component" value="Chromosome 9"/>
</dbReference>
<dbReference type="AlphaFoldDB" id="A0A9N9TZ74"/>
<dbReference type="EC" id="3.1.1.-" evidence="6"/>
<dbReference type="PROSITE" id="PS00122">
    <property type="entry name" value="CARBOXYLESTERASE_B_1"/>
    <property type="match status" value="1"/>
</dbReference>
<dbReference type="InterPro" id="IPR029058">
    <property type="entry name" value="AB_hydrolase_fold"/>
</dbReference>
<reference evidence="8" key="1">
    <citation type="submission" date="2022-01" db="EMBL/GenBank/DDBJ databases">
        <authorList>
            <person name="King R."/>
        </authorList>
    </citation>
    <scope>NUCLEOTIDE SEQUENCE</scope>
</reference>
<keyword evidence="3 6" id="KW-0378">Hydrolase</keyword>
<proteinExistence type="inferred from homology"/>
<name>A0A9N9TZ74_PHYSR</name>
<keyword evidence="4" id="KW-1015">Disulfide bond</keyword>
<evidence type="ECO:0000256" key="3">
    <source>
        <dbReference type="ARBA" id="ARBA00022801"/>
    </source>
</evidence>
<dbReference type="SUPFAM" id="SSF53474">
    <property type="entry name" value="alpha/beta-Hydrolases"/>
    <property type="match status" value="1"/>
</dbReference>
<evidence type="ECO:0000313" key="8">
    <source>
        <dbReference type="EMBL" id="CAG9865182.1"/>
    </source>
</evidence>
<dbReference type="EMBL" id="OU900102">
    <property type="protein sequence ID" value="CAG9865182.1"/>
    <property type="molecule type" value="Genomic_DNA"/>
</dbReference>
<keyword evidence="5" id="KW-0325">Glycoprotein</keyword>
<dbReference type="PANTHER" id="PTHR11559">
    <property type="entry name" value="CARBOXYLESTERASE"/>
    <property type="match status" value="1"/>
</dbReference>
<dbReference type="Pfam" id="PF00135">
    <property type="entry name" value="COesterase"/>
    <property type="match status" value="1"/>
</dbReference>
<dbReference type="InterPro" id="IPR019826">
    <property type="entry name" value="Carboxylesterase_B_AS"/>
</dbReference>
<comment type="similarity">
    <text evidence="1 6">Belongs to the type-B carboxylesterase/lipase family.</text>
</comment>
<dbReference type="OrthoDB" id="408631at2759"/>
<gene>
    <name evidence="8" type="ORF">PHYEVI_LOCUS11425</name>
</gene>
<organism evidence="8 9">
    <name type="scientific">Phyllotreta striolata</name>
    <name type="common">Striped flea beetle</name>
    <name type="synonym">Crioceris striolata</name>
    <dbReference type="NCBI Taxonomy" id="444603"/>
    <lineage>
        <taxon>Eukaryota</taxon>
        <taxon>Metazoa</taxon>
        <taxon>Ecdysozoa</taxon>
        <taxon>Arthropoda</taxon>
        <taxon>Hexapoda</taxon>
        <taxon>Insecta</taxon>
        <taxon>Pterygota</taxon>
        <taxon>Neoptera</taxon>
        <taxon>Endopterygota</taxon>
        <taxon>Coleoptera</taxon>
        <taxon>Polyphaga</taxon>
        <taxon>Cucujiformia</taxon>
        <taxon>Chrysomeloidea</taxon>
        <taxon>Chrysomelidae</taxon>
        <taxon>Galerucinae</taxon>
        <taxon>Alticini</taxon>
        <taxon>Phyllotreta</taxon>
    </lineage>
</organism>
<dbReference type="GO" id="GO:0052689">
    <property type="term" value="F:carboxylic ester hydrolase activity"/>
    <property type="evidence" value="ECO:0007669"/>
    <property type="project" value="UniProtKB-KW"/>
</dbReference>
<evidence type="ECO:0000256" key="6">
    <source>
        <dbReference type="RuleBase" id="RU361235"/>
    </source>
</evidence>
<evidence type="ECO:0000313" key="9">
    <source>
        <dbReference type="Proteomes" id="UP001153712"/>
    </source>
</evidence>
<protein>
    <recommendedName>
        <fullName evidence="6">Carboxylic ester hydrolase</fullName>
        <ecNumber evidence="6">3.1.1.-</ecNumber>
    </recommendedName>
</protein>
<evidence type="ECO:0000256" key="5">
    <source>
        <dbReference type="ARBA" id="ARBA00023180"/>
    </source>
</evidence>
<evidence type="ECO:0000256" key="4">
    <source>
        <dbReference type="ARBA" id="ARBA00023157"/>
    </source>
</evidence>
<evidence type="ECO:0000256" key="1">
    <source>
        <dbReference type="ARBA" id="ARBA00005964"/>
    </source>
</evidence>
<dbReference type="InterPro" id="IPR050309">
    <property type="entry name" value="Type-B_Carboxylest/Lipase"/>
</dbReference>